<dbReference type="Proteomes" id="UP000249229">
    <property type="component" value="Unassembled WGS sequence"/>
</dbReference>
<dbReference type="InterPro" id="IPR008538">
    <property type="entry name" value="Uma2"/>
</dbReference>
<evidence type="ECO:0000259" key="1">
    <source>
        <dbReference type="Pfam" id="PF05685"/>
    </source>
</evidence>
<proteinExistence type="predicted"/>
<reference evidence="2 3" key="1">
    <citation type="submission" date="2017-08" db="EMBL/GenBank/DDBJ databases">
        <title>Infants hospitalized years apart are colonized by the same room-sourced microbial strains.</title>
        <authorList>
            <person name="Brooks B."/>
            <person name="Olm M.R."/>
            <person name="Firek B.A."/>
            <person name="Baker R."/>
            <person name="Thomas B.C."/>
            <person name="Morowitz M.J."/>
            <person name="Banfield J.F."/>
        </authorList>
    </citation>
    <scope>NUCLEOTIDE SEQUENCE [LARGE SCALE GENOMIC DNA]</scope>
    <source>
        <strain evidence="2">S2_005_001_R1_22</strain>
    </source>
</reference>
<protein>
    <recommendedName>
        <fullName evidence="1">Putative restriction endonuclease domain-containing protein</fullName>
    </recommendedName>
</protein>
<comment type="caution">
    <text evidence="2">The sequence shown here is derived from an EMBL/GenBank/DDBJ whole genome shotgun (WGS) entry which is preliminary data.</text>
</comment>
<evidence type="ECO:0000313" key="3">
    <source>
        <dbReference type="Proteomes" id="UP000249229"/>
    </source>
</evidence>
<name>A0A2W5QN69_9SPHN</name>
<accession>A0A2W5QN69</accession>
<feature type="domain" description="Putative restriction endonuclease" evidence="1">
    <location>
        <begin position="52"/>
        <end position="119"/>
    </location>
</feature>
<dbReference type="EMBL" id="QFQI01000009">
    <property type="protein sequence ID" value="PZQ59317.1"/>
    <property type="molecule type" value="Genomic_DNA"/>
</dbReference>
<dbReference type="Gene3D" id="3.90.1570.10">
    <property type="entry name" value="tt1808, chain A"/>
    <property type="match status" value="1"/>
</dbReference>
<gene>
    <name evidence="2" type="ORF">DI544_11730</name>
</gene>
<organism evidence="2 3">
    <name type="scientific">Sphingomonas taxi</name>
    <dbReference type="NCBI Taxonomy" id="1549858"/>
    <lineage>
        <taxon>Bacteria</taxon>
        <taxon>Pseudomonadati</taxon>
        <taxon>Pseudomonadota</taxon>
        <taxon>Alphaproteobacteria</taxon>
        <taxon>Sphingomonadales</taxon>
        <taxon>Sphingomonadaceae</taxon>
        <taxon>Sphingomonas</taxon>
    </lineage>
</organism>
<sequence>MFRRRVTAVRQARHRRAGGARHRPFVCHATHATLSSCATIRAISPSSTLIGVATAMMTGGTPAHSRAASNIPIHLRSRPRGSGCRAYNSGTGVRLADDSLRYPDASVVRQPCQCRARGTTRRHRSACDLRGAVRLCRQVR</sequence>
<evidence type="ECO:0000313" key="2">
    <source>
        <dbReference type="EMBL" id="PZQ59317.1"/>
    </source>
</evidence>
<dbReference type="CDD" id="cd06260">
    <property type="entry name" value="DUF820-like"/>
    <property type="match status" value="1"/>
</dbReference>
<dbReference type="Pfam" id="PF05685">
    <property type="entry name" value="Uma2"/>
    <property type="match status" value="1"/>
</dbReference>
<dbReference type="InterPro" id="IPR012296">
    <property type="entry name" value="Nuclease_put_TT1808"/>
</dbReference>
<dbReference type="AlphaFoldDB" id="A0A2W5QN69"/>